<comment type="caution">
    <text evidence="1">The sequence shown here is derived from an EMBL/GenBank/DDBJ whole genome shotgun (WGS) entry which is preliminary data.</text>
</comment>
<dbReference type="EMBL" id="SSWX01000015">
    <property type="protein sequence ID" value="THJ32388.1"/>
    <property type="molecule type" value="Genomic_DNA"/>
</dbReference>
<protein>
    <submittedName>
        <fullName evidence="1">Uncharacterized protein</fullName>
    </submittedName>
</protein>
<dbReference type="Proteomes" id="UP000306236">
    <property type="component" value="Unassembled WGS sequence"/>
</dbReference>
<reference evidence="1 2" key="1">
    <citation type="submission" date="2019-04" db="EMBL/GenBank/DDBJ databases">
        <title>Lampropedia sp YIM MLB12 draf genome.</title>
        <authorList>
            <person name="Wang Y.-X."/>
        </authorList>
    </citation>
    <scope>NUCLEOTIDE SEQUENCE [LARGE SCALE GENOMIC DNA]</scope>
    <source>
        <strain evidence="1 2">YIM MLB12</strain>
    </source>
</reference>
<accession>A0A4S5BRB8</accession>
<keyword evidence="2" id="KW-1185">Reference proteome</keyword>
<evidence type="ECO:0000313" key="1">
    <source>
        <dbReference type="EMBL" id="THJ32388.1"/>
    </source>
</evidence>
<sequence>MDKRPNESTKGKSTDDPLPFHANKFGVVLSSVAAEVNKAPLYSALKEKARLAEFIHPQKVKLREQEARAQELLTLLEGLPFSDASDVLARASEMFDRSKDLLFENSVFSRVTSQCSAPKDLGDRP</sequence>
<name>A0A4S5BRB8_9BURK</name>
<evidence type="ECO:0000313" key="2">
    <source>
        <dbReference type="Proteomes" id="UP000306236"/>
    </source>
</evidence>
<proteinExistence type="predicted"/>
<organism evidence="1 2">
    <name type="scientific">Lampropedia aestuarii</name>
    <dbReference type="NCBI Taxonomy" id="2562762"/>
    <lineage>
        <taxon>Bacteria</taxon>
        <taxon>Pseudomonadati</taxon>
        <taxon>Pseudomonadota</taxon>
        <taxon>Betaproteobacteria</taxon>
        <taxon>Burkholderiales</taxon>
        <taxon>Comamonadaceae</taxon>
        <taxon>Lampropedia</taxon>
    </lineage>
</organism>
<gene>
    <name evidence="1" type="ORF">E8K88_11850</name>
</gene>
<dbReference type="RefSeq" id="WP_136406886.1">
    <property type="nucleotide sequence ID" value="NZ_SSWX01000015.1"/>
</dbReference>
<dbReference type="AlphaFoldDB" id="A0A4S5BRB8"/>